<dbReference type="PANTHER" id="PTHR40400">
    <property type="entry name" value="SLR1512 PROTEIN"/>
    <property type="match status" value="1"/>
</dbReference>
<proteinExistence type="predicted"/>
<dbReference type="Proteomes" id="UP001431221">
    <property type="component" value="Unassembled WGS sequence"/>
</dbReference>
<protein>
    <submittedName>
        <fullName evidence="2">Sodium-dependent bicarbonate transport family permease</fullName>
    </submittedName>
</protein>
<evidence type="ECO:0000313" key="2">
    <source>
        <dbReference type="EMBL" id="MCK7612435.1"/>
    </source>
</evidence>
<reference evidence="2" key="1">
    <citation type="submission" date="2022-04" db="EMBL/GenBank/DDBJ databases">
        <title>Roseibium sp. CAU 1639 isolated from mud.</title>
        <authorList>
            <person name="Kim W."/>
        </authorList>
    </citation>
    <scope>NUCLEOTIDE SEQUENCE</scope>
    <source>
        <strain evidence="2">CAU 1639</strain>
    </source>
</reference>
<dbReference type="EMBL" id="JALNMJ010000005">
    <property type="protein sequence ID" value="MCK7612435.1"/>
    <property type="molecule type" value="Genomic_DNA"/>
</dbReference>
<feature type="transmembrane region" description="Helical" evidence="1">
    <location>
        <begin position="53"/>
        <end position="72"/>
    </location>
</feature>
<organism evidence="2 3">
    <name type="scientific">Roseibium sediminicola</name>
    <dbReference type="NCBI Taxonomy" id="2933272"/>
    <lineage>
        <taxon>Bacteria</taxon>
        <taxon>Pseudomonadati</taxon>
        <taxon>Pseudomonadota</taxon>
        <taxon>Alphaproteobacteria</taxon>
        <taxon>Hyphomicrobiales</taxon>
        <taxon>Stappiaceae</taxon>
        <taxon>Roseibium</taxon>
    </lineage>
</organism>
<keyword evidence="3" id="KW-1185">Reference proteome</keyword>
<gene>
    <name evidence="2" type="ORF">M0H32_09705</name>
</gene>
<feature type="transmembrane region" description="Helical" evidence="1">
    <location>
        <begin position="117"/>
        <end position="138"/>
    </location>
</feature>
<keyword evidence="1" id="KW-0472">Membrane</keyword>
<feature type="transmembrane region" description="Helical" evidence="1">
    <location>
        <begin position="191"/>
        <end position="209"/>
    </location>
</feature>
<dbReference type="Pfam" id="PF05982">
    <property type="entry name" value="Sbt_1"/>
    <property type="match status" value="1"/>
</dbReference>
<evidence type="ECO:0000313" key="3">
    <source>
        <dbReference type="Proteomes" id="UP001431221"/>
    </source>
</evidence>
<accession>A0ABT0GT68</accession>
<sequence>MTRRPGSVNRSYWALAQTILALAAQNLLSPIILFFALGLLAALVRSDLSVPEAAAKALSIYLLFAIGFKGGVSVSDHGIDANLLLSMLAGLVLSFAIPFAAFGLLRAMTSLSVTDAAAVAGHYGSISIVTFVAATSVLQSQGIASEGYMVAVAAVMEAPAILSALWLVARFAKPVDGSDRGRNTKGLWREIILNGSIVLLVGSFVIGFLTGPKGLADIESFIVSPFKGVLCLFLLDMGLVAGRGLRASAHQLRPGLIGFGVLMPVLGSLAGLGAALLIGLSAGGTVLLMTLSASASYIAVPAAMRVALPEANPSIYLTMSLGITFPFNLTLGIPLYLSIAQAIGG</sequence>
<dbReference type="RefSeq" id="WP_248153554.1">
    <property type="nucleotide sequence ID" value="NZ_JALNMJ010000005.1"/>
</dbReference>
<feature type="transmembrane region" description="Helical" evidence="1">
    <location>
        <begin position="221"/>
        <end position="242"/>
    </location>
</feature>
<feature type="transmembrane region" description="Helical" evidence="1">
    <location>
        <begin position="315"/>
        <end position="337"/>
    </location>
</feature>
<name>A0ABT0GT68_9HYPH</name>
<feature type="transmembrane region" description="Helical" evidence="1">
    <location>
        <begin position="12"/>
        <end position="41"/>
    </location>
</feature>
<dbReference type="PANTHER" id="PTHR40400:SF1">
    <property type="entry name" value="SLR1512 PROTEIN"/>
    <property type="match status" value="1"/>
</dbReference>
<feature type="transmembrane region" description="Helical" evidence="1">
    <location>
        <begin position="254"/>
        <end position="280"/>
    </location>
</feature>
<dbReference type="InterPro" id="IPR010293">
    <property type="entry name" value="Sbt_1"/>
</dbReference>
<keyword evidence="1" id="KW-1133">Transmembrane helix</keyword>
<feature type="transmembrane region" description="Helical" evidence="1">
    <location>
        <begin position="286"/>
        <end position="308"/>
    </location>
</feature>
<feature type="transmembrane region" description="Helical" evidence="1">
    <location>
        <begin position="150"/>
        <end position="171"/>
    </location>
</feature>
<evidence type="ECO:0000256" key="1">
    <source>
        <dbReference type="SAM" id="Phobius"/>
    </source>
</evidence>
<comment type="caution">
    <text evidence="2">The sequence shown here is derived from an EMBL/GenBank/DDBJ whole genome shotgun (WGS) entry which is preliminary data.</text>
</comment>
<feature type="transmembrane region" description="Helical" evidence="1">
    <location>
        <begin position="84"/>
        <end position="105"/>
    </location>
</feature>
<keyword evidence="1" id="KW-0812">Transmembrane</keyword>